<evidence type="ECO:0008006" key="3">
    <source>
        <dbReference type="Google" id="ProtNLM"/>
    </source>
</evidence>
<gene>
    <name evidence="1" type="ORF">AACT_2768</name>
</gene>
<dbReference type="KEGG" id="paco:AACT_2768"/>
<dbReference type="AlphaFoldDB" id="A0A6M8EKF6"/>
<dbReference type="EMBL" id="CP042652">
    <property type="protein sequence ID" value="QKE29836.1"/>
    <property type="molecule type" value="Genomic_DNA"/>
</dbReference>
<reference evidence="1 2" key="1">
    <citation type="submission" date="2019-08" db="EMBL/GenBank/DDBJ databases">
        <title>Complete genome sequence of Arcobacter acticola.</title>
        <authorList>
            <person name="Miller W."/>
        </authorList>
    </citation>
    <scope>NUCLEOTIDE SEQUENCE [LARGE SCALE GENOMIC DNA]</scope>
    <source>
        <strain evidence="1 2">KCTC 52212</strain>
    </source>
</reference>
<accession>A0A6M8EKF6</accession>
<name>A0A6M8EKF6_9BACT</name>
<keyword evidence="2" id="KW-1185">Reference proteome</keyword>
<dbReference type="RefSeq" id="WP_172127943.1">
    <property type="nucleotide sequence ID" value="NZ_CP042652.1"/>
</dbReference>
<evidence type="ECO:0000313" key="2">
    <source>
        <dbReference type="Proteomes" id="UP000503483"/>
    </source>
</evidence>
<proteinExistence type="predicted"/>
<dbReference type="Proteomes" id="UP000503483">
    <property type="component" value="Chromosome"/>
</dbReference>
<evidence type="ECO:0000313" key="1">
    <source>
        <dbReference type="EMBL" id="QKE29836.1"/>
    </source>
</evidence>
<protein>
    <recommendedName>
        <fullName evidence="3">SHOCT domain-containing protein</fullName>
    </recommendedName>
</protein>
<dbReference type="PROSITE" id="PS51257">
    <property type="entry name" value="PROKAR_LIPOPROTEIN"/>
    <property type="match status" value="1"/>
</dbReference>
<organism evidence="1 2">
    <name type="scientific">Arcobacter acticola</name>
    <dbReference type="NCBI Taxonomy" id="1849015"/>
    <lineage>
        <taxon>Bacteria</taxon>
        <taxon>Pseudomonadati</taxon>
        <taxon>Campylobacterota</taxon>
        <taxon>Epsilonproteobacteria</taxon>
        <taxon>Campylobacterales</taxon>
        <taxon>Arcobacteraceae</taxon>
        <taxon>Arcobacter</taxon>
    </lineage>
</organism>
<sequence>MKITSIVLSIGIFLFSGCAHKPIPGSNNILELPNESATMGCEFIKKSRVLNLIGFGHDMHVENAKILMINDVIMNNGNAYLQHYLSAGFGEAGNASFSIYKCPEGYNYRNTKISKNSSSNDSMDKLEKIKDMYENKLITKDEYDKKRKELLDSF</sequence>